<organism evidence="2 3">
    <name type="scientific">Actinomadura yumaensis</name>
    <dbReference type="NCBI Taxonomy" id="111807"/>
    <lineage>
        <taxon>Bacteria</taxon>
        <taxon>Bacillati</taxon>
        <taxon>Actinomycetota</taxon>
        <taxon>Actinomycetes</taxon>
        <taxon>Streptosporangiales</taxon>
        <taxon>Thermomonosporaceae</taxon>
        <taxon>Actinomadura</taxon>
    </lineage>
</organism>
<evidence type="ECO:0000313" key="2">
    <source>
        <dbReference type="EMBL" id="MFC6878646.1"/>
    </source>
</evidence>
<reference evidence="3" key="1">
    <citation type="journal article" date="2019" name="Int. J. Syst. Evol. Microbiol.">
        <title>The Global Catalogue of Microorganisms (GCM) 10K type strain sequencing project: providing services to taxonomists for standard genome sequencing and annotation.</title>
        <authorList>
            <consortium name="The Broad Institute Genomics Platform"/>
            <consortium name="The Broad Institute Genome Sequencing Center for Infectious Disease"/>
            <person name="Wu L."/>
            <person name="Ma J."/>
        </authorList>
    </citation>
    <scope>NUCLEOTIDE SEQUENCE [LARGE SCALE GENOMIC DNA]</scope>
    <source>
        <strain evidence="3">JCM 3369</strain>
    </source>
</reference>
<dbReference type="InterPro" id="IPR012296">
    <property type="entry name" value="Nuclease_put_TT1808"/>
</dbReference>
<dbReference type="Proteomes" id="UP001596380">
    <property type="component" value="Unassembled WGS sequence"/>
</dbReference>
<dbReference type="PANTHER" id="PTHR35400">
    <property type="entry name" value="SLR1083 PROTEIN"/>
    <property type="match status" value="1"/>
</dbReference>
<accession>A0ABW2CDG9</accession>
<name>A0ABW2CDG9_9ACTN</name>
<dbReference type="EMBL" id="JBHSXS010000001">
    <property type="protein sequence ID" value="MFC6878646.1"/>
    <property type="molecule type" value="Genomic_DNA"/>
</dbReference>
<dbReference type="SUPFAM" id="SSF52980">
    <property type="entry name" value="Restriction endonuclease-like"/>
    <property type="match status" value="1"/>
</dbReference>
<dbReference type="CDD" id="cd06260">
    <property type="entry name" value="DUF820-like"/>
    <property type="match status" value="1"/>
</dbReference>
<dbReference type="RefSeq" id="WP_160819793.1">
    <property type="nucleotide sequence ID" value="NZ_JBHSXS010000001.1"/>
</dbReference>
<keyword evidence="2" id="KW-0540">Nuclease</keyword>
<feature type="domain" description="Putative restriction endonuclease" evidence="1">
    <location>
        <begin position="37"/>
        <end position="204"/>
    </location>
</feature>
<dbReference type="InterPro" id="IPR011335">
    <property type="entry name" value="Restrct_endonuc-II-like"/>
</dbReference>
<proteinExistence type="predicted"/>
<keyword evidence="2" id="KW-0255">Endonuclease</keyword>
<comment type="caution">
    <text evidence="2">The sequence shown here is derived from an EMBL/GenBank/DDBJ whole genome shotgun (WGS) entry which is preliminary data.</text>
</comment>
<protein>
    <submittedName>
        <fullName evidence="2">Uma2 family endonuclease</fullName>
    </submittedName>
</protein>
<dbReference type="GO" id="GO:0004519">
    <property type="term" value="F:endonuclease activity"/>
    <property type="evidence" value="ECO:0007669"/>
    <property type="project" value="UniProtKB-KW"/>
</dbReference>
<sequence length="213" mass="23195">MGGTAIGGGAVRGATGGSVGGGAVGNAHGPYTLYDLDMLPEEGRRYELADGWLTELPGDLWHDNAAERLKGILKDAARQADADVHVAGTPQYVTTPAGIRRPDVFMVGRDVARTALERRTRTYYGPDLLLVAEIVTPRTGNEHTDRVSKVAEYAAAGIPHYWLVDLEPRPMVTLLELRRDGYRLARKARSGETITVERPFPVAFDPARLSEME</sequence>
<keyword evidence="2" id="KW-0378">Hydrolase</keyword>
<dbReference type="InterPro" id="IPR008538">
    <property type="entry name" value="Uma2"/>
</dbReference>
<dbReference type="Pfam" id="PF05685">
    <property type="entry name" value="Uma2"/>
    <property type="match status" value="1"/>
</dbReference>
<evidence type="ECO:0000259" key="1">
    <source>
        <dbReference type="Pfam" id="PF05685"/>
    </source>
</evidence>
<dbReference type="PANTHER" id="PTHR35400:SF3">
    <property type="entry name" value="SLL1072 PROTEIN"/>
    <property type="match status" value="1"/>
</dbReference>
<evidence type="ECO:0000313" key="3">
    <source>
        <dbReference type="Proteomes" id="UP001596380"/>
    </source>
</evidence>
<gene>
    <name evidence="2" type="ORF">ACFQKB_02585</name>
</gene>
<dbReference type="Gene3D" id="3.90.1570.10">
    <property type="entry name" value="tt1808, chain A"/>
    <property type="match status" value="1"/>
</dbReference>
<keyword evidence="3" id="KW-1185">Reference proteome</keyword>